<evidence type="ECO:0000259" key="12">
    <source>
        <dbReference type="PROSITE" id="PS50835"/>
    </source>
</evidence>
<evidence type="ECO:0000256" key="2">
    <source>
        <dbReference type="ARBA" id="ARBA00013064"/>
    </source>
</evidence>
<comment type="caution">
    <text evidence="13">The sequence shown here is derived from an EMBL/GenBank/DDBJ whole genome shotgun (WGS) entry which is preliminary data.</text>
</comment>
<dbReference type="InterPro" id="IPR050561">
    <property type="entry name" value="PTP"/>
</dbReference>
<keyword evidence="5" id="KW-0904">Protein phosphatase</keyword>
<dbReference type="InterPro" id="IPR000340">
    <property type="entry name" value="Dual-sp_phosphatase_cat-dom"/>
</dbReference>
<feature type="domain" description="Ig-like" evidence="12">
    <location>
        <begin position="651"/>
        <end position="735"/>
    </location>
</feature>
<evidence type="ECO:0000256" key="7">
    <source>
        <dbReference type="ARBA" id="ARBA00047761"/>
    </source>
</evidence>
<dbReference type="InterPro" id="IPR029260">
    <property type="entry name" value="DSPn"/>
</dbReference>
<evidence type="ECO:0000313" key="14">
    <source>
        <dbReference type="Proteomes" id="UP000290572"/>
    </source>
</evidence>
<dbReference type="Pfam" id="PF13927">
    <property type="entry name" value="Ig_3"/>
    <property type="match status" value="1"/>
</dbReference>
<evidence type="ECO:0000256" key="3">
    <source>
        <dbReference type="ARBA" id="ARBA00022618"/>
    </source>
</evidence>
<evidence type="ECO:0000256" key="1">
    <source>
        <dbReference type="ARBA" id="ARBA00007315"/>
    </source>
</evidence>
<evidence type="ECO:0000259" key="10">
    <source>
        <dbReference type="PROSITE" id="PS50054"/>
    </source>
</evidence>
<dbReference type="SUPFAM" id="SSF48726">
    <property type="entry name" value="Immunoglobulin"/>
    <property type="match status" value="2"/>
</dbReference>
<dbReference type="InterPro" id="IPR020422">
    <property type="entry name" value="TYR_PHOSPHATASE_DUAL_dom"/>
</dbReference>
<feature type="compositionally biased region" description="Polar residues" evidence="8">
    <location>
        <begin position="392"/>
        <end position="424"/>
    </location>
</feature>
<protein>
    <recommendedName>
        <fullName evidence="2">protein-tyrosine-phosphatase</fullName>
        <ecNumber evidence="2">3.1.3.48</ecNumber>
    </recommendedName>
</protein>
<dbReference type="InterPro" id="IPR044506">
    <property type="entry name" value="CDC14_C"/>
</dbReference>
<proteinExistence type="inferred from homology"/>
<sequence length="786" mass="87564">MGDDNELLGASEFIKDRLYFATLRSKPKSTANTHFFCTDDEFIYENFYADFGPLNLAMLYRYCCKLNKKLKSFTLSRKRIIHYTSYDQRKRANAAFLIGAYAVIYLKRTPEEVYRALISGTNVSYLPFRCFSISSHLLHYKRVENGDFNWIVPGKLLAFSGPHPKSKIENGYPLHAPEAYFSYFRQHNVTDVVRLNKKIYEGRRFTDAGFEHHDLFFVDGTTPSDLLTRRFLHICENTKGAVAVHCKAGLGRTGTLIGCYLMKHYRFTAPEAIAWIRICRPGSVIGPQQHFLEQKQHSMWVQGDLHRSKQKQQQLRQSRQQERNMARLISSVDNMSIDSTILKPPSVDENELREEDMIPTQGDKLLALKGQRHPRSTTTVLSGIGTAPGTISPPNSSKAPLFLSSPTAPQRLTRSPSSSAGNLKSFSPRLAHSLSNLYDDNNFNGDDNSTSPSSFAPSPSPAPPSGFSFGYTSTDPRLSPSHLNFNQEANTNLSSITGANTISANRTVRPMNRSGYSLFSGGLPNPRRAFPQDPVLPKIKSLVANQEQQLICTVLNIYPLDKLQIKWLRGDKTLHMDEPDESISDHVQNYSSVFNYTPSVDDLGKNISCKATLNLNGQIRTTTAECWYRCDAKNDMGSQQARIKVTVLGPPNVPEIQLSHTEEPKEGDNISIFCSSNGRPAQLKLYRQSQSTVTGGANKSTVLLNISSIQITDAGIYICEAKNDFGTERSTINITVKAQHHNSSTPDLPVAIVPAVGSVSLLTAAALLIRHFRKKAKSISSNIPLG</sequence>
<evidence type="ECO:0000256" key="4">
    <source>
        <dbReference type="ARBA" id="ARBA00022801"/>
    </source>
</evidence>
<dbReference type="InterPro" id="IPR003595">
    <property type="entry name" value="Tyr_Pase_cat"/>
</dbReference>
<feature type="domain" description="Ig-like" evidence="12">
    <location>
        <begin position="531"/>
        <end position="646"/>
    </location>
</feature>
<dbReference type="Gene3D" id="2.60.40.10">
    <property type="entry name" value="Immunoglobulins"/>
    <property type="match status" value="2"/>
</dbReference>
<dbReference type="FunFam" id="3.90.190.10:FF:000006">
    <property type="entry name" value="Dual specificity protein phosphatase CDC14B"/>
    <property type="match status" value="1"/>
</dbReference>
<dbReference type="STRING" id="84645.A0A498NTZ8"/>
<dbReference type="InterPro" id="IPR000387">
    <property type="entry name" value="Tyr_Pase_dom"/>
</dbReference>
<dbReference type="PROSITE" id="PS00383">
    <property type="entry name" value="TYR_PHOSPHATASE_1"/>
    <property type="match status" value="1"/>
</dbReference>
<feature type="compositionally biased region" description="Polar residues" evidence="8">
    <location>
        <begin position="437"/>
        <end position="450"/>
    </location>
</feature>
<dbReference type="InterPro" id="IPR029021">
    <property type="entry name" value="Prot-tyrosine_phosphatase-like"/>
</dbReference>
<dbReference type="GO" id="GO:0051301">
    <property type="term" value="P:cell division"/>
    <property type="evidence" value="ECO:0007669"/>
    <property type="project" value="UniProtKB-KW"/>
</dbReference>
<keyword evidence="9" id="KW-1133">Transmembrane helix</keyword>
<dbReference type="AlphaFoldDB" id="A0A498NTZ8"/>
<dbReference type="EMBL" id="QBIY01011128">
    <property type="protein sequence ID" value="RXN35371.1"/>
    <property type="molecule type" value="Genomic_DNA"/>
</dbReference>
<evidence type="ECO:0000256" key="6">
    <source>
        <dbReference type="ARBA" id="ARBA00023306"/>
    </source>
</evidence>
<dbReference type="InterPro" id="IPR003599">
    <property type="entry name" value="Ig_sub"/>
</dbReference>
<dbReference type="SMART" id="SM00404">
    <property type="entry name" value="PTPc_motif"/>
    <property type="match status" value="1"/>
</dbReference>
<feature type="region of interest" description="Disordered" evidence="8">
    <location>
        <begin position="437"/>
        <end position="473"/>
    </location>
</feature>
<evidence type="ECO:0000256" key="8">
    <source>
        <dbReference type="SAM" id="MobiDB-lite"/>
    </source>
</evidence>
<dbReference type="InterPro" id="IPR013783">
    <property type="entry name" value="Ig-like_fold"/>
</dbReference>
<reference evidence="13 14" key="1">
    <citation type="submission" date="2018-03" db="EMBL/GenBank/DDBJ databases">
        <title>Draft genome sequence of Rohu Carp (Labeo rohita).</title>
        <authorList>
            <person name="Das P."/>
            <person name="Kushwaha B."/>
            <person name="Joshi C.G."/>
            <person name="Kumar D."/>
            <person name="Nagpure N.S."/>
            <person name="Sahoo L."/>
            <person name="Das S.P."/>
            <person name="Bit A."/>
            <person name="Patnaik S."/>
            <person name="Meher P.K."/>
            <person name="Jayasankar P."/>
            <person name="Koringa P.G."/>
            <person name="Patel N.V."/>
            <person name="Hinsu A.T."/>
            <person name="Kumar R."/>
            <person name="Pandey M."/>
            <person name="Agarwal S."/>
            <person name="Srivastava S."/>
            <person name="Singh M."/>
            <person name="Iquebal M.A."/>
            <person name="Jaiswal S."/>
            <person name="Angadi U.B."/>
            <person name="Kumar N."/>
            <person name="Raza M."/>
            <person name="Shah T.M."/>
            <person name="Rai A."/>
            <person name="Jena J.K."/>
        </authorList>
    </citation>
    <scope>NUCLEOTIDE SEQUENCE [LARGE SCALE GENOMIC DNA]</scope>
    <source>
        <strain evidence="13">DASCIFA01</strain>
        <tissue evidence="13">Testis</tissue>
    </source>
</reference>
<dbReference type="PANTHER" id="PTHR23339">
    <property type="entry name" value="TYROSINE SPECIFIC PROTEIN PHOSPHATASE AND DUAL SPECIFICITY PROTEIN PHOSPHATASE"/>
    <property type="match status" value="1"/>
</dbReference>
<dbReference type="Proteomes" id="UP000290572">
    <property type="component" value="Unassembled WGS sequence"/>
</dbReference>
<dbReference type="SMART" id="SM00409">
    <property type="entry name" value="IG"/>
    <property type="match status" value="2"/>
</dbReference>
<dbReference type="GO" id="GO:0004725">
    <property type="term" value="F:protein tyrosine phosphatase activity"/>
    <property type="evidence" value="ECO:0007669"/>
    <property type="project" value="UniProtKB-EC"/>
</dbReference>
<keyword evidence="9" id="KW-0472">Membrane</keyword>
<organism evidence="13 14">
    <name type="scientific">Labeo rohita</name>
    <name type="common">Indian major carp</name>
    <name type="synonym">Cyprinus rohita</name>
    <dbReference type="NCBI Taxonomy" id="84645"/>
    <lineage>
        <taxon>Eukaryota</taxon>
        <taxon>Metazoa</taxon>
        <taxon>Chordata</taxon>
        <taxon>Craniata</taxon>
        <taxon>Vertebrata</taxon>
        <taxon>Euteleostomi</taxon>
        <taxon>Actinopterygii</taxon>
        <taxon>Neopterygii</taxon>
        <taxon>Teleostei</taxon>
        <taxon>Ostariophysi</taxon>
        <taxon>Cypriniformes</taxon>
        <taxon>Cyprinidae</taxon>
        <taxon>Labeoninae</taxon>
        <taxon>Labeonini</taxon>
        <taxon>Labeo</taxon>
    </lineage>
</organism>
<gene>
    <name evidence="13" type="ORF">ROHU_014371</name>
</gene>
<feature type="region of interest" description="Disordered" evidence="8">
    <location>
        <begin position="304"/>
        <end position="323"/>
    </location>
</feature>
<evidence type="ECO:0000259" key="11">
    <source>
        <dbReference type="PROSITE" id="PS50056"/>
    </source>
</evidence>
<dbReference type="Gene3D" id="3.90.190.10">
    <property type="entry name" value="Protein tyrosine phosphatase superfamily"/>
    <property type="match status" value="2"/>
</dbReference>
<accession>A0A498NTZ8</accession>
<name>A0A498NTZ8_LABRO</name>
<evidence type="ECO:0000256" key="5">
    <source>
        <dbReference type="ARBA" id="ARBA00022912"/>
    </source>
</evidence>
<dbReference type="SMART" id="SM00195">
    <property type="entry name" value="DSPc"/>
    <property type="match status" value="1"/>
</dbReference>
<feature type="transmembrane region" description="Helical" evidence="9">
    <location>
        <begin position="748"/>
        <end position="769"/>
    </location>
</feature>
<comment type="catalytic activity">
    <reaction evidence="7">
        <text>O-phospho-L-seryl-[protein] + H2O = L-seryl-[protein] + phosphate</text>
        <dbReference type="Rhea" id="RHEA:20629"/>
        <dbReference type="Rhea" id="RHEA-COMP:9863"/>
        <dbReference type="Rhea" id="RHEA-COMP:11604"/>
        <dbReference type="ChEBI" id="CHEBI:15377"/>
        <dbReference type="ChEBI" id="CHEBI:29999"/>
        <dbReference type="ChEBI" id="CHEBI:43474"/>
        <dbReference type="ChEBI" id="CHEBI:83421"/>
        <dbReference type="EC" id="3.1.3.16"/>
    </reaction>
</comment>
<dbReference type="InterPro" id="IPR016130">
    <property type="entry name" value="Tyr_Pase_AS"/>
</dbReference>
<dbReference type="InterPro" id="IPR036179">
    <property type="entry name" value="Ig-like_dom_sf"/>
</dbReference>
<dbReference type="SUPFAM" id="SSF52799">
    <property type="entry name" value="(Phosphotyrosine protein) phosphatases II"/>
    <property type="match status" value="2"/>
</dbReference>
<dbReference type="CDD" id="cd14499">
    <property type="entry name" value="CDC14_C"/>
    <property type="match status" value="1"/>
</dbReference>
<keyword evidence="4" id="KW-0378">Hydrolase</keyword>
<dbReference type="Pfam" id="PF14671">
    <property type="entry name" value="DSPn"/>
    <property type="match status" value="1"/>
</dbReference>
<feature type="domain" description="Tyrosine-protein phosphatase" evidence="10">
    <location>
        <begin position="147"/>
        <end position="304"/>
    </location>
</feature>
<dbReference type="Pfam" id="PF00782">
    <property type="entry name" value="DSPc"/>
    <property type="match status" value="1"/>
</dbReference>
<dbReference type="InterPro" id="IPR007110">
    <property type="entry name" value="Ig-like_dom"/>
</dbReference>
<comment type="similarity">
    <text evidence="1">Belongs to the protein-tyrosine phosphatase family. Non-receptor class CDC14 subfamily.</text>
</comment>
<feature type="domain" description="Tyrosine specific protein phosphatases" evidence="11">
    <location>
        <begin position="229"/>
        <end position="291"/>
    </location>
</feature>
<keyword evidence="3" id="KW-0132">Cell division</keyword>
<dbReference type="EC" id="3.1.3.48" evidence="2"/>
<feature type="region of interest" description="Disordered" evidence="8">
    <location>
        <begin position="368"/>
        <end position="424"/>
    </location>
</feature>
<dbReference type="PROSITE" id="PS50054">
    <property type="entry name" value="TYR_PHOSPHATASE_DUAL"/>
    <property type="match status" value="1"/>
</dbReference>
<keyword evidence="6" id="KW-0131">Cell cycle</keyword>
<evidence type="ECO:0000313" key="13">
    <source>
        <dbReference type="EMBL" id="RXN35371.1"/>
    </source>
</evidence>
<dbReference type="PROSITE" id="PS50835">
    <property type="entry name" value="IG_LIKE"/>
    <property type="match status" value="2"/>
</dbReference>
<evidence type="ECO:0000256" key="9">
    <source>
        <dbReference type="SAM" id="Phobius"/>
    </source>
</evidence>
<dbReference type="GO" id="GO:0004722">
    <property type="term" value="F:protein serine/threonine phosphatase activity"/>
    <property type="evidence" value="ECO:0007669"/>
    <property type="project" value="UniProtKB-EC"/>
</dbReference>
<dbReference type="CDD" id="cd17657">
    <property type="entry name" value="CDC14_N"/>
    <property type="match status" value="1"/>
</dbReference>
<keyword evidence="14" id="KW-1185">Reference proteome</keyword>
<keyword evidence="9" id="KW-0812">Transmembrane</keyword>
<dbReference type="PROSITE" id="PS50056">
    <property type="entry name" value="TYR_PHOSPHATASE_2"/>
    <property type="match status" value="1"/>
</dbReference>